<dbReference type="OrthoDB" id="9769523at2"/>
<dbReference type="InterPro" id="IPR013746">
    <property type="entry name" value="HMG_CoA_synt_C_dom"/>
</dbReference>
<dbReference type="GO" id="GO:0004421">
    <property type="term" value="F:hydroxymethylglutaryl-CoA synthase activity"/>
    <property type="evidence" value="ECO:0007669"/>
    <property type="project" value="InterPro"/>
</dbReference>
<dbReference type="Pfam" id="PF08540">
    <property type="entry name" value="HMG_CoA_synt_C"/>
    <property type="match status" value="1"/>
</dbReference>
<evidence type="ECO:0000256" key="1">
    <source>
        <dbReference type="ARBA" id="ARBA00007061"/>
    </source>
</evidence>
<keyword evidence="2" id="KW-0808">Transferase</keyword>
<keyword evidence="6" id="KW-1185">Reference proteome</keyword>
<evidence type="ECO:0000313" key="5">
    <source>
        <dbReference type="EMBL" id="AOZ99309.1"/>
    </source>
</evidence>
<dbReference type="EMBL" id="CP017774">
    <property type="protein sequence ID" value="AOZ99309.1"/>
    <property type="molecule type" value="Genomic_DNA"/>
</dbReference>
<evidence type="ECO:0000259" key="4">
    <source>
        <dbReference type="Pfam" id="PF08540"/>
    </source>
</evidence>
<dbReference type="Proteomes" id="UP000178198">
    <property type="component" value="Chromosome"/>
</dbReference>
<organism evidence="5 6">
    <name type="scientific">Flavobacterium commune</name>
    <dbReference type="NCBI Taxonomy" id="1306519"/>
    <lineage>
        <taxon>Bacteria</taxon>
        <taxon>Pseudomonadati</taxon>
        <taxon>Bacteroidota</taxon>
        <taxon>Flavobacteriia</taxon>
        <taxon>Flavobacteriales</taxon>
        <taxon>Flavobacteriaceae</taxon>
        <taxon>Flavobacterium</taxon>
    </lineage>
</organism>
<proteinExistence type="inferred from homology"/>
<dbReference type="GO" id="GO:0006084">
    <property type="term" value="P:acetyl-CoA metabolic process"/>
    <property type="evidence" value="ECO:0007669"/>
    <property type="project" value="InterPro"/>
</dbReference>
<protein>
    <submittedName>
        <fullName evidence="5">Hydroxymethylglutaryl-CoA synthase</fullName>
    </submittedName>
</protein>
<dbReference type="PANTHER" id="PTHR43323">
    <property type="entry name" value="3-HYDROXY-3-METHYLGLUTARYL COENZYME A SYNTHASE"/>
    <property type="match status" value="1"/>
</dbReference>
<evidence type="ECO:0000256" key="2">
    <source>
        <dbReference type="ARBA" id="ARBA00022679"/>
    </source>
</evidence>
<dbReference type="InterPro" id="IPR016039">
    <property type="entry name" value="Thiolase-like"/>
</dbReference>
<dbReference type="STRING" id="1306519.BIW12_07560"/>
<dbReference type="RefSeq" id="WP_071184562.1">
    <property type="nucleotide sequence ID" value="NZ_CP017774.1"/>
</dbReference>
<gene>
    <name evidence="5" type="ORF">BIW12_07560</name>
</gene>
<evidence type="ECO:0000259" key="3">
    <source>
        <dbReference type="Pfam" id="PF01154"/>
    </source>
</evidence>
<sequence>MKTGIDALSFDVAKLHLPIKTLAEARNIEPEKLEKGLGLLKMTLPDTHQDSVVFAANALTKLIQDNQIDLNEIARIYVGTESAIDNAKPIGSFLIDLMEQKFGENTLAECDVVDFTFACIGGVDAMQNCLDFIKLNPTKKAIVVTTDFAKYDLNSTGEYTQGAGATAMLITVNPRIIAFENHWATNTKGVFDFFKPHRTVSKEAITGNTNNESWFDNLEAEIEIHKDQPVFDGQYSNQCYMDRTRNAYFSFKKLKQTSATLYQSWNSIIMHLPYSFQGRRMLSEIYALDAENSIISGEETPAEYQNKLKETSKTPEYKNFVEEKLMPAELASSLIGNLYTGSIFMGFLSTLAHFYDTKKEISGNTFGFLAYGSGSKSKVFEGIIQDEWKAALANVNLFETLAESFEIDFDTYEKLHKKEQKQSIQSPKNEWILDRIEKEIPNLIGARYYKWID</sequence>
<evidence type="ECO:0000313" key="6">
    <source>
        <dbReference type="Proteomes" id="UP000178198"/>
    </source>
</evidence>
<dbReference type="PANTHER" id="PTHR43323:SF2">
    <property type="entry name" value="HYDROXYMETHYLGLUTARYL-COA SYNTHASE"/>
    <property type="match status" value="1"/>
</dbReference>
<accession>A0A1D9P9Q5</accession>
<dbReference type="Pfam" id="PF01154">
    <property type="entry name" value="HMG_CoA_synt_N"/>
    <property type="match status" value="1"/>
</dbReference>
<feature type="domain" description="Hydroxymethylglutaryl-coenzyme A synthase C-terminal" evidence="4">
    <location>
        <begin position="224"/>
        <end position="413"/>
    </location>
</feature>
<reference evidence="5 6" key="1">
    <citation type="submission" date="2016-10" db="EMBL/GenBank/DDBJ databases">
        <title>Complete Genome Sequence of Flavobacterium sp. PK15.</title>
        <authorList>
            <person name="Ekwe A."/>
            <person name="Kim S.B."/>
        </authorList>
    </citation>
    <scope>NUCLEOTIDE SEQUENCE [LARGE SCALE GENOMIC DNA]</scope>
    <source>
        <strain evidence="5 6">PK15</strain>
    </source>
</reference>
<dbReference type="Gene3D" id="3.40.47.10">
    <property type="match status" value="1"/>
</dbReference>
<dbReference type="SUPFAM" id="SSF53901">
    <property type="entry name" value="Thiolase-like"/>
    <property type="match status" value="2"/>
</dbReference>
<dbReference type="AlphaFoldDB" id="A0A1D9P9Q5"/>
<dbReference type="InterPro" id="IPR013528">
    <property type="entry name" value="HMG_CoA_synth_N"/>
</dbReference>
<name>A0A1D9P9Q5_9FLAO</name>
<feature type="domain" description="Hydroxymethylglutaryl-coenzyme A synthase N-terminal" evidence="3">
    <location>
        <begin position="7"/>
        <end position="172"/>
    </location>
</feature>
<comment type="similarity">
    <text evidence="1">Belongs to the thiolase-like superfamily. HMG-CoA synthase family.</text>
</comment>
<dbReference type="CDD" id="cd00827">
    <property type="entry name" value="init_cond_enzymes"/>
    <property type="match status" value="1"/>
</dbReference>
<dbReference type="KEGG" id="fcm:BIW12_07560"/>